<name>A0A0S4JAD1_BODSA</name>
<organism evidence="1 2">
    <name type="scientific">Bodo saltans</name>
    <name type="common">Flagellated protozoan</name>
    <dbReference type="NCBI Taxonomy" id="75058"/>
    <lineage>
        <taxon>Eukaryota</taxon>
        <taxon>Discoba</taxon>
        <taxon>Euglenozoa</taxon>
        <taxon>Kinetoplastea</taxon>
        <taxon>Metakinetoplastina</taxon>
        <taxon>Eubodonida</taxon>
        <taxon>Bodonidae</taxon>
        <taxon>Bodo</taxon>
    </lineage>
</organism>
<protein>
    <submittedName>
        <fullName evidence="1">GPI-anchored surface protein, putative</fullName>
    </submittedName>
</protein>
<accession>A0A0S4JAD1</accession>
<dbReference type="VEuPathDB" id="TriTrypDB:BSAL_07210"/>
<evidence type="ECO:0000313" key="1">
    <source>
        <dbReference type="EMBL" id="CUG86887.1"/>
    </source>
</evidence>
<evidence type="ECO:0000313" key="2">
    <source>
        <dbReference type="Proteomes" id="UP000051952"/>
    </source>
</evidence>
<sequence length="133" mass="14693">MQSHSIATAARYLGQPADPLKLSVDQVKLQVEEIGTTLLSLQTTVNAVRTVTTAFEREFPDVLRQLDILAGQLDREKGDVAVLKEQLAFFANGGGRIRNDGATDASSSRGLYSFLLSIVMRYLYNPFLFFVHA</sequence>
<gene>
    <name evidence="1" type="ORF">BSAL_07210</name>
</gene>
<keyword evidence="2" id="KW-1185">Reference proteome</keyword>
<dbReference type="EMBL" id="CYKH01001400">
    <property type="protein sequence ID" value="CUG86887.1"/>
    <property type="molecule type" value="Genomic_DNA"/>
</dbReference>
<proteinExistence type="predicted"/>
<reference evidence="2" key="1">
    <citation type="submission" date="2015-09" db="EMBL/GenBank/DDBJ databases">
        <authorList>
            <consortium name="Pathogen Informatics"/>
        </authorList>
    </citation>
    <scope>NUCLEOTIDE SEQUENCE [LARGE SCALE GENOMIC DNA]</scope>
    <source>
        <strain evidence="2">Lake Konstanz</strain>
    </source>
</reference>
<dbReference type="Proteomes" id="UP000051952">
    <property type="component" value="Unassembled WGS sequence"/>
</dbReference>
<dbReference type="AlphaFoldDB" id="A0A0S4JAD1"/>